<dbReference type="PROSITE" id="PS50110">
    <property type="entry name" value="RESPONSE_REGULATORY"/>
    <property type="match status" value="1"/>
</dbReference>
<name>A0A6J6SKT0_9ZZZZ</name>
<feature type="region of interest" description="Disordered" evidence="2">
    <location>
        <begin position="131"/>
        <end position="155"/>
    </location>
</feature>
<organism evidence="4">
    <name type="scientific">freshwater metagenome</name>
    <dbReference type="NCBI Taxonomy" id="449393"/>
    <lineage>
        <taxon>unclassified sequences</taxon>
        <taxon>metagenomes</taxon>
        <taxon>ecological metagenomes</taxon>
    </lineage>
</organism>
<dbReference type="InterPro" id="IPR050595">
    <property type="entry name" value="Bact_response_regulator"/>
</dbReference>
<accession>A0A6J6SKT0</accession>
<keyword evidence="1" id="KW-0597">Phosphoprotein</keyword>
<dbReference type="AlphaFoldDB" id="A0A6J6SKT0"/>
<dbReference type="Gene3D" id="3.40.50.2300">
    <property type="match status" value="1"/>
</dbReference>
<dbReference type="InterPro" id="IPR011006">
    <property type="entry name" value="CheY-like_superfamily"/>
</dbReference>
<evidence type="ECO:0000256" key="1">
    <source>
        <dbReference type="ARBA" id="ARBA00022553"/>
    </source>
</evidence>
<evidence type="ECO:0000259" key="3">
    <source>
        <dbReference type="PROSITE" id="PS50110"/>
    </source>
</evidence>
<evidence type="ECO:0000313" key="4">
    <source>
        <dbReference type="EMBL" id="CAB4735255.1"/>
    </source>
</evidence>
<dbReference type="PANTHER" id="PTHR44591">
    <property type="entry name" value="STRESS RESPONSE REGULATOR PROTEIN 1"/>
    <property type="match status" value="1"/>
</dbReference>
<sequence length="155" mass="16319">MSTSTPQIILVATDADEVFDGIDAALADSTTQVERVTAGREVLAAVRRLAPALVVLDLQIGNMGGVATCMGLRNEESFGRIELQNILILLDRSADVFIAGRAGADGWLIKPLNSLRLRKAVQQILSGGTYTEGDAEPLETDPVGTAADPVTIETA</sequence>
<proteinExistence type="predicted"/>
<dbReference type="InterPro" id="IPR001789">
    <property type="entry name" value="Sig_transdc_resp-reg_receiver"/>
</dbReference>
<evidence type="ECO:0000256" key="2">
    <source>
        <dbReference type="SAM" id="MobiDB-lite"/>
    </source>
</evidence>
<dbReference type="SMART" id="SM00448">
    <property type="entry name" value="REC"/>
    <property type="match status" value="1"/>
</dbReference>
<dbReference type="GO" id="GO:0000160">
    <property type="term" value="P:phosphorelay signal transduction system"/>
    <property type="evidence" value="ECO:0007669"/>
    <property type="project" value="InterPro"/>
</dbReference>
<feature type="domain" description="Response regulatory" evidence="3">
    <location>
        <begin position="8"/>
        <end position="125"/>
    </location>
</feature>
<dbReference type="EMBL" id="CAEZYU010000020">
    <property type="protein sequence ID" value="CAB4735255.1"/>
    <property type="molecule type" value="Genomic_DNA"/>
</dbReference>
<dbReference type="SUPFAM" id="SSF52172">
    <property type="entry name" value="CheY-like"/>
    <property type="match status" value="1"/>
</dbReference>
<reference evidence="4" key="1">
    <citation type="submission" date="2020-05" db="EMBL/GenBank/DDBJ databases">
        <authorList>
            <person name="Chiriac C."/>
            <person name="Salcher M."/>
            <person name="Ghai R."/>
            <person name="Kavagutti S V."/>
        </authorList>
    </citation>
    <scope>NUCLEOTIDE SEQUENCE</scope>
</reference>
<dbReference type="PANTHER" id="PTHR44591:SF3">
    <property type="entry name" value="RESPONSE REGULATORY DOMAIN-CONTAINING PROTEIN"/>
    <property type="match status" value="1"/>
</dbReference>
<protein>
    <submittedName>
        <fullName evidence="4">Unannotated protein</fullName>
    </submittedName>
</protein>
<gene>
    <name evidence="4" type="ORF">UFOPK2766_00636</name>
</gene>
<dbReference type="Pfam" id="PF00072">
    <property type="entry name" value="Response_reg"/>
    <property type="match status" value="1"/>
</dbReference>